<evidence type="ECO:0000259" key="7">
    <source>
        <dbReference type="Pfam" id="PF25917"/>
    </source>
</evidence>
<evidence type="ECO:0000256" key="2">
    <source>
        <dbReference type="ARBA" id="ARBA00009477"/>
    </source>
</evidence>
<evidence type="ECO:0000259" key="8">
    <source>
        <dbReference type="Pfam" id="PF25944"/>
    </source>
</evidence>
<name>A0A562HZJ5_9GAMM</name>
<comment type="subcellular location">
    <subcellularLocation>
        <location evidence="1">Cell inner membrane</location>
        <topology evidence="1">Lipid-anchor</topology>
    </subcellularLocation>
</comment>
<dbReference type="Gene3D" id="2.40.50.100">
    <property type="match status" value="1"/>
</dbReference>
<comment type="similarity">
    <text evidence="2">Belongs to the membrane fusion protein (MFP) (TC 8.A.1) family.</text>
</comment>
<dbReference type="AlphaFoldDB" id="A0A562HZJ5"/>
<dbReference type="EMBL" id="VLKG01000011">
    <property type="protein sequence ID" value="TWH64209.1"/>
    <property type="molecule type" value="Genomic_DNA"/>
</dbReference>
<sequence>MISIPSLGRALALLALPFAVTACKEEATPAAAAPPPAPLVGIVTLKTESLALTTDLPGRTQSFRVAEVRPQVDGIVQKRLFTEGVEVTAGQQLYQIDPSMYQAALKNAQATLKNAQAGLASSRALSNRYADLVEDRAVSRQAYEDARSAMLQSSATVEQASAAVEQAQINLRYTRVMAPISGRIGRTLVTEGALVGNGQTQPMTVIYQLDPIYVDVTQPVRELLRLRRDLDEGRLEKVGENTAKVSLTLEDGSQYPLEGKLELAEVSVDQSTGSVTLRAIFPNPKRLLLPGMFVHAQLTEGVRTAAILAPQQGITRDSTGQPSAMVVNAENRVEVRRVKTSRTVGNRWLITEGLHEGDRLITEGLQFIKPGIEVRVAPATNVDMQSSVDTQGGADRPAQSG</sequence>
<dbReference type="Gene3D" id="2.40.420.20">
    <property type="match status" value="1"/>
</dbReference>
<evidence type="ECO:0000259" key="9">
    <source>
        <dbReference type="Pfam" id="PF25967"/>
    </source>
</evidence>
<evidence type="ECO:0000313" key="10">
    <source>
        <dbReference type="EMBL" id="TWH64209.1"/>
    </source>
</evidence>
<dbReference type="SUPFAM" id="SSF111369">
    <property type="entry name" value="HlyD-like secretion proteins"/>
    <property type="match status" value="1"/>
</dbReference>
<evidence type="ECO:0000256" key="5">
    <source>
        <dbReference type="SAM" id="SignalP"/>
    </source>
</evidence>
<dbReference type="GO" id="GO:0005886">
    <property type="term" value="C:plasma membrane"/>
    <property type="evidence" value="ECO:0007669"/>
    <property type="project" value="UniProtKB-SubCell"/>
</dbReference>
<keyword evidence="3" id="KW-0813">Transport</keyword>
<feature type="signal peptide" evidence="5">
    <location>
        <begin position="1"/>
        <end position="22"/>
    </location>
</feature>
<dbReference type="OrthoDB" id="9800613at2"/>
<dbReference type="FunFam" id="2.40.420.20:FF:000001">
    <property type="entry name" value="Efflux RND transporter periplasmic adaptor subunit"/>
    <property type="match status" value="1"/>
</dbReference>
<evidence type="ECO:0000256" key="4">
    <source>
        <dbReference type="ARBA" id="ARBA00023054"/>
    </source>
</evidence>
<dbReference type="Proteomes" id="UP000319627">
    <property type="component" value="Unassembled WGS sequence"/>
</dbReference>
<evidence type="ECO:0000259" key="6">
    <source>
        <dbReference type="Pfam" id="PF25876"/>
    </source>
</evidence>
<gene>
    <name evidence="10" type="ORF">LX59_02616</name>
</gene>
<dbReference type="InterPro" id="IPR058626">
    <property type="entry name" value="MdtA-like_b-barrel"/>
</dbReference>
<dbReference type="Gene3D" id="2.40.30.170">
    <property type="match status" value="1"/>
</dbReference>
<dbReference type="Pfam" id="PF25917">
    <property type="entry name" value="BSH_RND"/>
    <property type="match status" value="1"/>
</dbReference>
<evidence type="ECO:0000256" key="1">
    <source>
        <dbReference type="ARBA" id="ARBA00004519"/>
    </source>
</evidence>
<dbReference type="Pfam" id="PF25944">
    <property type="entry name" value="Beta-barrel_RND"/>
    <property type="match status" value="1"/>
</dbReference>
<dbReference type="Gene3D" id="1.10.287.470">
    <property type="entry name" value="Helix hairpin bin"/>
    <property type="match status" value="1"/>
</dbReference>
<feature type="domain" description="Multidrug resistance protein MdtA-like alpha-helical hairpin" evidence="6">
    <location>
        <begin position="105"/>
        <end position="174"/>
    </location>
</feature>
<dbReference type="RefSeq" id="WP_144572485.1">
    <property type="nucleotide sequence ID" value="NZ_VLKG01000011.1"/>
</dbReference>
<dbReference type="InterPro" id="IPR006143">
    <property type="entry name" value="RND_pump_MFP"/>
</dbReference>
<dbReference type="Pfam" id="PF25876">
    <property type="entry name" value="HH_MFP_RND"/>
    <property type="match status" value="1"/>
</dbReference>
<feature type="domain" description="Multidrug resistance protein MdtA-like barrel-sandwich hybrid" evidence="7">
    <location>
        <begin position="64"/>
        <end position="206"/>
    </location>
</feature>
<proteinExistence type="inferred from homology"/>
<organism evidence="10 11">
    <name type="scientific">Azomonas agilis</name>
    <dbReference type="NCBI Taxonomy" id="116849"/>
    <lineage>
        <taxon>Bacteria</taxon>
        <taxon>Pseudomonadati</taxon>
        <taxon>Pseudomonadota</taxon>
        <taxon>Gammaproteobacteria</taxon>
        <taxon>Pseudomonadales</taxon>
        <taxon>Pseudomonadaceae</taxon>
        <taxon>Azomonas</taxon>
    </lineage>
</organism>
<dbReference type="InterPro" id="IPR058624">
    <property type="entry name" value="MdtA-like_HH"/>
</dbReference>
<evidence type="ECO:0000256" key="3">
    <source>
        <dbReference type="ARBA" id="ARBA00022448"/>
    </source>
</evidence>
<dbReference type="Pfam" id="PF25967">
    <property type="entry name" value="RND-MFP_C"/>
    <property type="match status" value="1"/>
</dbReference>
<feature type="domain" description="Multidrug resistance protein MdtA-like beta-barrel" evidence="8">
    <location>
        <begin position="211"/>
        <end position="301"/>
    </location>
</feature>
<comment type="caution">
    <text evidence="10">The sequence shown here is derived from an EMBL/GenBank/DDBJ whole genome shotgun (WGS) entry which is preliminary data.</text>
</comment>
<dbReference type="InterPro" id="IPR058625">
    <property type="entry name" value="MdtA-like_BSH"/>
</dbReference>
<keyword evidence="4" id="KW-0175">Coiled coil</keyword>
<reference evidence="10 11" key="1">
    <citation type="submission" date="2019-07" db="EMBL/GenBank/DDBJ databases">
        <title>Genomic Encyclopedia of Type Strains, Phase I: the one thousand microbial genomes (KMG-I) project.</title>
        <authorList>
            <person name="Kyrpides N."/>
        </authorList>
    </citation>
    <scope>NUCLEOTIDE SEQUENCE [LARGE SCALE GENOMIC DNA]</scope>
    <source>
        <strain evidence="10 11">DSM 375</strain>
    </source>
</reference>
<accession>A0A562HZJ5</accession>
<keyword evidence="11" id="KW-1185">Reference proteome</keyword>
<dbReference type="NCBIfam" id="TIGR01730">
    <property type="entry name" value="RND_mfp"/>
    <property type="match status" value="1"/>
</dbReference>
<dbReference type="GO" id="GO:0022857">
    <property type="term" value="F:transmembrane transporter activity"/>
    <property type="evidence" value="ECO:0007669"/>
    <property type="project" value="InterPro"/>
</dbReference>
<feature type="chain" id="PRO_5022182825" evidence="5">
    <location>
        <begin position="23"/>
        <end position="401"/>
    </location>
</feature>
<feature type="domain" description="Multidrug resistance protein MdtA-like C-terminal permuted SH3" evidence="9">
    <location>
        <begin position="306"/>
        <end position="366"/>
    </location>
</feature>
<dbReference type="GO" id="GO:0046677">
    <property type="term" value="P:response to antibiotic"/>
    <property type="evidence" value="ECO:0007669"/>
    <property type="project" value="TreeGrafter"/>
</dbReference>
<dbReference type="InterPro" id="IPR058627">
    <property type="entry name" value="MdtA-like_C"/>
</dbReference>
<protein>
    <submittedName>
        <fullName evidence="10">Membrane fusion protein (Multidrug efflux system)</fullName>
    </submittedName>
</protein>
<keyword evidence="5" id="KW-0732">Signal</keyword>
<dbReference type="PANTHER" id="PTHR30158">
    <property type="entry name" value="ACRA/E-RELATED COMPONENT OF DRUG EFFLUX TRANSPORTER"/>
    <property type="match status" value="1"/>
</dbReference>
<evidence type="ECO:0000313" key="11">
    <source>
        <dbReference type="Proteomes" id="UP000319627"/>
    </source>
</evidence>
<dbReference type="PANTHER" id="PTHR30158:SF3">
    <property type="entry name" value="MULTIDRUG EFFLUX PUMP SUBUNIT ACRA-RELATED"/>
    <property type="match status" value="1"/>
</dbReference>